<sequence length="160" mass="17294">MKPEQNQAKETAPGAAPAAGAENGEQTTTAENTGTLLVSETPDWVDQILQSNQAVVDSNEKVIAAIESFKEHSGEFIHELVKEFTNSAKAGSGDIAQETIKRTELEVKARAKYVVSDGKGFVDKEKDRQFNSGDHVTGLNSDRLKILLNQGVIQEHSSAE</sequence>
<protein>
    <submittedName>
        <fullName evidence="2">Uncharacterized protein</fullName>
    </submittedName>
</protein>
<keyword evidence="3" id="KW-1185">Reference proteome</keyword>
<dbReference type="Proteomes" id="UP000451233">
    <property type="component" value="Unassembled WGS sequence"/>
</dbReference>
<evidence type="ECO:0000256" key="1">
    <source>
        <dbReference type="SAM" id="MobiDB-lite"/>
    </source>
</evidence>
<accession>A0A7K1Y0S2</accession>
<feature type="compositionally biased region" description="Low complexity" evidence="1">
    <location>
        <begin position="12"/>
        <end position="21"/>
    </location>
</feature>
<evidence type="ECO:0000313" key="2">
    <source>
        <dbReference type="EMBL" id="MXV16835.1"/>
    </source>
</evidence>
<name>A0A7K1Y0S2_9SPHI</name>
<feature type="compositionally biased region" description="Polar residues" evidence="1">
    <location>
        <begin position="24"/>
        <end position="38"/>
    </location>
</feature>
<comment type="caution">
    <text evidence="2">The sequence shown here is derived from an EMBL/GenBank/DDBJ whole genome shotgun (WGS) entry which is preliminary data.</text>
</comment>
<organism evidence="2 3">
    <name type="scientific">Hufsiella ginkgonis</name>
    <dbReference type="NCBI Taxonomy" id="2695274"/>
    <lineage>
        <taxon>Bacteria</taxon>
        <taxon>Pseudomonadati</taxon>
        <taxon>Bacteroidota</taxon>
        <taxon>Sphingobacteriia</taxon>
        <taxon>Sphingobacteriales</taxon>
        <taxon>Sphingobacteriaceae</taxon>
        <taxon>Hufsiella</taxon>
    </lineage>
</organism>
<dbReference type="AlphaFoldDB" id="A0A7K1Y0S2"/>
<proteinExistence type="predicted"/>
<reference evidence="2 3" key="1">
    <citation type="submission" date="2019-11" db="EMBL/GenBank/DDBJ databases">
        <title>Pedobacter sp. HMF7056 Genome sequencing and assembly.</title>
        <authorList>
            <person name="Kang H."/>
            <person name="Kim H."/>
            <person name="Joh K."/>
        </authorList>
    </citation>
    <scope>NUCLEOTIDE SEQUENCE [LARGE SCALE GENOMIC DNA]</scope>
    <source>
        <strain evidence="2 3">HMF7056</strain>
    </source>
</reference>
<gene>
    <name evidence="2" type="ORF">GS398_16150</name>
</gene>
<feature type="region of interest" description="Disordered" evidence="1">
    <location>
        <begin position="1"/>
        <end position="39"/>
    </location>
</feature>
<dbReference type="RefSeq" id="WP_160907807.1">
    <property type="nucleotide sequence ID" value="NZ_WVHS01000003.1"/>
</dbReference>
<evidence type="ECO:0000313" key="3">
    <source>
        <dbReference type="Proteomes" id="UP000451233"/>
    </source>
</evidence>
<dbReference type="EMBL" id="WVHS01000003">
    <property type="protein sequence ID" value="MXV16835.1"/>
    <property type="molecule type" value="Genomic_DNA"/>
</dbReference>